<comment type="caution">
    <text evidence="1">The sequence shown here is derived from an EMBL/GenBank/DDBJ whole genome shotgun (WGS) entry which is preliminary data.</text>
</comment>
<dbReference type="Proteomes" id="UP000324091">
    <property type="component" value="Chromosome 14"/>
</dbReference>
<gene>
    <name evidence="1" type="ORF">D4764_14G0003870</name>
</gene>
<proteinExistence type="predicted"/>
<reference evidence="1 2" key="1">
    <citation type="submission" date="2019-04" db="EMBL/GenBank/DDBJ databases">
        <title>Chromosome genome assembly for Takifugu flavidus.</title>
        <authorList>
            <person name="Xiao S."/>
        </authorList>
    </citation>
    <scope>NUCLEOTIDE SEQUENCE [LARGE SCALE GENOMIC DNA]</scope>
    <source>
        <strain evidence="1">HTHZ2018</strain>
        <tissue evidence="1">Muscle</tissue>
    </source>
</reference>
<name>A0A5C6P3I2_9TELE</name>
<sequence length="97" mass="11168">MTKRTRWRIQAAEKSFLSSVAGCSLREWMPPGHLPREVLQASLTGMRLQGSPRTCWRDYVSQLAWERLRILPQEVESVEREVWASLLRLLPLLPGPG</sequence>
<dbReference type="AlphaFoldDB" id="A0A5C6P3I2"/>
<evidence type="ECO:0000313" key="1">
    <source>
        <dbReference type="EMBL" id="TWW74384.1"/>
    </source>
</evidence>
<protein>
    <submittedName>
        <fullName evidence="1">Uncharacterized protein</fullName>
    </submittedName>
</protein>
<organism evidence="1 2">
    <name type="scientific">Takifugu flavidus</name>
    <name type="common">sansaifugu</name>
    <dbReference type="NCBI Taxonomy" id="433684"/>
    <lineage>
        <taxon>Eukaryota</taxon>
        <taxon>Metazoa</taxon>
        <taxon>Chordata</taxon>
        <taxon>Craniata</taxon>
        <taxon>Vertebrata</taxon>
        <taxon>Euteleostomi</taxon>
        <taxon>Actinopterygii</taxon>
        <taxon>Neopterygii</taxon>
        <taxon>Teleostei</taxon>
        <taxon>Neoteleostei</taxon>
        <taxon>Acanthomorphata</taxon>
        <taxon>Eupercaria</taxon>
        <taxon>Tetraodontiformes</taxon>
        <taxon>Tetradontoidea</taxon>
        <taxon>Tetraodontidae</taxon>
        <taxon>Takifugu</taxon>
    </lineage>
</organism>
<evidence type="ECO:0000313" key="2">
    <source>
        <dbReference type="Proteomes" id="UP000324091"/>
    </source>
</evidence>
<keyword evidence="2" id="KW-1185">Reference proteome</keyword>
<dbReference type="EMBL" id="RHFK02000006">
    <property type="protein sequence ID" value="TWW74384.1"/>
    <property type="molecule type" value="Genomic_DNA"/>
</dbReference>
<accession>A0A5C6P3I2</accession>